<evidence type="ECO:0000256" key="1">
    <source>
        <dbReference type="SAM" id="Phobius"/>
    </source>
</evidence>
<dbReference type="AlphaFoldDB" id="A0A0C2Z7P0"/>
<keyword evidence="1" id="KW-0472">Membrane</keyword>
<protein>
    <submittedName>
        <fullName evidence="2">Uncharacterized protein</fullName>
    </submittedName>
</protein>
<dbReference type="Proteomes" id="UP000053989">
    <property type="component" value="Unassembled WGS sequence"/>
</dbReference>
<gene>
    <name evidence="2" type="ORF">SCLCIDRAFT_1102321</name>
</gene>
<keyword evidence="1" id="KW-0812">Transmembrane</keyword>
<name>A0A0C2Z7P0_9AGAM</name>
<evidence type="ECO:0000313" key="2">
    <source>
        <dbReference type="EMBL" id="KIM57988.1"/>
    </source>
</evidence>
<reference evidence="2 3" key="1">
    <citation type="submission" date="2014-04" db="EMBL/GenBank/DDBJ databases">
        <authorList>
            <consortium name="DOE Joint Genome Institute"/>
            <person name="Kuo A."/>
            <person name="Kohler A."/>
            <person name="Nagy L.G."/>
            <person name="Floudas D."/>
            <person name="Copeland A."/>
            <person name="Barry K.W."/>
            <person name="Cichocki N."/>
            <person name="Veneault-Fourrey C."/>
            <person name="LaButti K."/>
            <person name="Lindquist E.A."/>
            <person name="Lipzen A."/>
            <person name="Lundell T."/>
            <person name="Morin E."/>
            <person name="Murat C."/>
            <person name="Sun H."/>
            <person name="Tunlid A."/>
            <person name="Henrissat B."/>
            <person name="Grigoriev I.V."/>
            <person name="Hibbett D.S."/>
            <person name="Martin F."/>
            <person name="Nordberg H.P."/>
            <person name="Cantor M.N."/>
            <person name="Hua S.X."/>
        </authorList>
    </citation>
    <scope>NUCLEOTIDE SEQUENCE [LARGE SCALE GENOMIC DNA]</scope>
    <source>
        <strain evidence="2 3">Foug A</strain>
    </source>
</reference>
<dbReference type="HOGENOM" id="CLU_1778581_0_0_1"/>
<accession>A0A0C2Z7P0</accession>
<keyword evidence="1" id="KW-1133">Transmembrane helix</keyword>
<reference evidence="3" key="2">
    <citation type="submission" date="2015-01" db="EMBL/GenBank/DDBJ databases">
        <title>Evolutionary Origins and Diversification of the Mycorrhizal Mutualists.</title>
        <authorList>
            <consortium name="DOE Joint Genome Institute"/>
            <consortium name="Mycorrhizal Genomics Consortium"/>
            <person name="Kohler A."/>
            <person name="Kuo A."/>
            <person name="Nagy L.G."/>
            <person name="Floudas D."/>
            <person name="Copeland A."/>
            <person name="Barry K.W."/>
            <person name="Cichocki N."/>
            <person name="Veneault-Fourrey C."/>
            <person name="LaButti K."/>
            <person name="Lindquist E.A."/>
            <person name="Lipzen A."/>
            <person name="Lundell T."/>
            <person name="Morin E."/>
            <person name="Murat C."/>
            <person name="Riley R."/>
            <person name="Ohm R."/>
            <person name="Sun H."/>
            <person name="Tunlid A."/>
            <person name="Henrissat B."/>
            <person name="Grigoriev I.V."/>
            <person name="Hibbett D.S."/>
            <person name="Martin F."/>
        </authorList>
    </citation>
    <scope>NUCLEOTIDE SEQUENCE [LARGE SCALE GENOMIC DNA]</scope>
    <source>
        <strain evidence="3">Foug A</strain>
    </source>
</reference>
<organism evidence="2 3">
    <name type="scientific">Scleroderma citrinum Foug A</name>
    <dbReference type="NCBI Taxonomy" id="1036808"/>
    <lineage>
        <taxon>Eukaryota</taxon>
        <taxon>Fungi</taxon>
        <taxon>Dikarya</taxon>
        <taxon>Basidiomycota</taxon>
        <taxon>Agaricomycotina</taxon>
        <taxon>Agaricomycetes</taxon>
        <taxon>Agaricomycetidae</taxon>
        <taxon>Boletales</taxon>
        <taxon>Sclerodermatineae</taxon>
        <taxon>Sclerodermataceae</taxon>
        <taxon>Scleroderma</taxon>
    </lineage>
</organism>
<proteinExistence type="predicted"/>
<evidence type="ECO:0000313" key="3">
    <source>
        <dbReference type="Proteomes" id="UP000053989"/>
    </source>
</evidence>
<dbReference type="EMBL" id="KN822092">
    <property type="protein sequence ID" value="KIM57988.1"/>
    <property type="molecule type" value="Genomic_DNA"/>
</dbReference>
<feature type="transmembrane region" description="Helical" evidence="1">
    <location>
        <begin position="12"/>
        <end position="38"/>
    </location>
</feature>
<sequence length="146" mass="16715">MPTKLSSLRFGLIRLATILFAIRLTMVYCAGVSIETAWMRPVSSTRRHQCNGLCMRTTKSTPHKPHDDVIRSHTGDTFGSCKNNVRREQQGRDTKKTGHFDSQEGEICWRNRPPSVCILYLARNFPVHGIGHSYRLGYLIPHIYFP</sequence>
<dbReference type="InParanoid" id="A0A0C2Z7P0"/>
<keyword evidence="3" id="KW-1185">Reference proteome</keyword>